<reference evidence="8" key="3">
    <citation type="submission" date="2016-03" db="UniProtKB">
        <authorList>
            <consortium name="EnsemblProtists"/>
        </authorList>
    </citation>
    <scope>IDENTIFICATION</scope>
</reference>
<dbReference type="HOGENOM" id="CLU_1681268_0_0_1"/>
<keyword evidence="1" id="KW-0479">Metal-binding</keyword>
<keyword evidence="9" id="KW-1185">Reference proteome</keyword>
<dbReference type="STRING" id="905079.L1JBJ3"/>
<accession>L1JBJ3</accession>
<sequence>MTSLQQTIVIVEDDDVCVEATDDTRNARDLSRRVRRKRKRGLIDIDALPMELGSSQVVDLTSDDNVRANVATSSQSSVPPSPAKREASTAGASDGPVVDKDSCPICMEKFKSKVATKCGHLFCNKCIRKWISEVHSGRKCPKCRKRVGVSDLRPIYE</sequence>
<reference evidence="7 9" key="1">
    <citation type="journal article" date="2012" name="Nature">
        <title>Algal genomes reveal evolutionary mosaicism and the fate of nucleomorphs.</title>
        <authorList>
            <consortium name="DOE Joint Genome Institute"/>
            <person name="Curtis B.A."/>
            <person name="Tanifuji G."/>
            <person name="Burki F."/>
            <person name="Gruber A."/>
            <person name="Irimia M."/>
            <person name="Maruyama S."/>
            <person name="Arias M.C."/>
            <person name="Ball S.G."/>
            <person name="Gile G.H."/>
            <person name="Hirakawa Y."/>
            <person name="Hopkins J.F."/>
            <person name="Kuo A."/>
            <person name="Rensing S.A."/>
            <person name="Schmutz J."/>
            <person name="Symeonidi A."/>
            <person name="Elias M."/>
            <person name="Eveleigh R.J."/>
            <person name="Herman E.K."/>
            <person name="Klute M.J."/>
            <person name="Nakayama T."/>
            <person name="Obornik M."/>
            <person name="Reyes-Prieto A."/>
            <person name="Armbrust E.V."/>
            <person name="Aves S.J."/>
            <person name="Beiko R.G."/>
            <person name="Coutinho P."/>
            <person name="Dacks J.B."/>
            <person name="Durnford D.G."/>
            <person name="Fast N.M."/>
            <person name="Green B.R."/>
            <person name="Grisdale C.J."/>
            <person name="Hempel F."/>
            <person name="Henrissat B."/>
            <person name="Hoppner M.P."/>
            <person name="Ishida K."/>
            <person name="Kim E."/>
            <person name="Koreny L."/>
            <person name="Kroth P.G."/>
            <person name="Liu Y."/>
            <person name="Malik S.B."/>
            <person name="Maier U.G."/>
            <person name="McRose D."/>
            <person name="Mock T."/>
            <person name="Neilson J.A."/>
            <person name="Onodera N.T."/>
            <person name="Poole A.M."/>
            <person name="Pritham E.J."/>
            <person name="Richards T.A."/>
            <person name="Rocap G."/>
            <person name="Roy S.W."/>
            <person name="Sarai C."/>
            <person name="Schaack S."/>
            <person name="Shirato S."/>
            <person name="Slamovits C.H."/>
            <person name="Spencer D.F."/>
            <person name="Suzuki S."/>
            <person name="Worden A.Z."/>
            <person name="Zauner S."/>
            <person name="Barry K."/>
            <person name="Bell C."/>
            <person name="Bharti A.K."/>
            <person name="Crow J.A."/>
            <person name="Grimwood J."/>
            <person name="Kramer R."/>
            <person name="Lindquist E."/>
            <person name="Lucas S."/>
            <person name="Salamov A."/>
            <person name="McFadden G.I."/>
            <person name="Lane C.E."/>
            <person name="Keeling P.J."/>
            <person name="Gray M.W."/>
            <person name="Grigoriev I.V."/>
            <person name="Archibald J.M."/>
        </authorList>
    </citation>
    <scope>NUCLEOTIDE SEQUENCE</scope>
    <source>
        <strain evidence="7 9">CCMP2712</strain>
    </source>
</reference>
<evidence type="ECO:0000256" key="1">
    <source>
        <dbReference type="ARBA" id="ARBA00022723"/>
    </source>
</evidence>
<dbReference type="OrthoDB" id="6105938at2759"/>
<organism evidence="7">
    <name type="scientific">Guillardia theta (strain CCMP2712)</name>
    <name type="common">Cryptophyte</name>
    <dbReference type="NCBI Taxonomy" id="905079"/>
    <lineage>
        <taxon>Eukaryota</taxon>
        <taxon>Cryptophyceae</taxon>
        <taxon>Pyrenomonadales</taxon>
        <taxon>Geminigeraceae</taxon>
        <taxon>Guillardia</taxon>
    </lineage>
</organism>
<dbReference type="EnsemblProtists" id="EKX45903">
    <property type="protein sequence ID" value="EKX45903"/>
    <property type="gene ID" value="GUITHDRAFT_108355"/>
</dbReference>
<evidence type="ECO:0000313" key="8">
    <source>
        <dbReference type="EnsemblProtists" id="EKX45903"/>
    </source>
</evidence>
<evidence type="ECO:0000256" key="2">
    <source>
        <dbReference type="ARBA" id="ARBA00022771"/>
    </source>
</evidence>
<reference evidence="9" key="2">
    <citation type="submission" date="2012-11" db="EMBL/GenBank/DDBJ databases">
        <authorList>
            <person name="Kuo A."/>
            <person name="Curtis B.A."/>
            <person name="Tanifuji G."/>
            <person name="Burki F."/>
            <person name="Gruber A."/>
            <person name="Irimia M."/>
            <person name="Maruyama S."/>
            <person name="Arias M.C."/>
            <person name="Ball S.G."/>
            <person name="Gile G.H."/>
            <person name="Hirakawa Y."/>
            <person name="Hopkins J.F."/>
            <person name="Rensing S.A."/>
            <person name="Schmutz J."/>
            <person name="Symeonidi A."/>
            <person name="Elias M."/>
            <person name="Eveleigh R.J."/>
            <person name="Herman E.K."/>
            <person name="Klute M.J."/>
            <person name="Nakayama T."/>
            <person name="Obornik M."/>
            <person name="Reyes-Prieto A."/>
            <person name="Armbrust E.V."/>
            <person name="Aves S.J."/>
            <person name="Beiko R.G."/>
            <person name="Coutinho P."/>
            <person name="Dacks J.B."/>
            <person name="Durnford D.G."/>
            <person name="Fast N.M."/>
            <person name="Green B.R."/>
            <person name="Grisdale C."/>
            <person name="Hempe F."/>
            <person name="Henrissat B."/>
            <person name="Hoppner M.P."/>
            <person name="Ishida K.-I."/>
            <person name="Kim E."/>
            <person name="Koreny L."/>
            <person name="Kroth P.G."/>
            <person name="Liu Y."/>
            <person name="Malik S.-B."/>
            <person name="Maier U.G."/>
            <person name="McRose D."/>
            <person name="Mock T."/>
            <person name="Neilson J.A."/>
            <person name="Onodera N.T."/>
            <person name="Poole A.M."/>
            <person name="Pritham E.J."/>
            <person name="Richards T.A."/>
            <person name="Rocap G."/>
            <person name="Roy S.W."/>
            <person name="Sarai C."/>
            <person name="Schaack S."/>
            <person name="Shirato S."/>
            <person name="Slamovits C.H."/>
            <person name="Spencer D.F."/>
            <person name="Suzuki S."/>
            <person name="Worden A.Z."/>
            <person name="Zauner S."/>
            <person name="Barry K."/>
            <person name="Bell C."/>
            <person name="Bharti A.K."/>
            <person name="Crow J.A."/>
            <person name="Grimwood J."/>
            <person name="Kramer R."/>
            <person name="Lindquist E."/>
            <person name="Lucas S."/>
            <person name="Salamov A."/>
            <person name="McFadden G.I."/>
            <person name="Lane C.E."/>
            <person name="Keeling P.J."/>
            <person name="Gray M.W."/>
            <person name="Grigoriev I.V."/>
            <person name="Archibald J.M."/>
        </authorList>
    </citation>
    <scope>NUCLEOTIDE SEQUENCE</scope>
    <source>
        <strain evidence="9">CCMP2712</strain>
    </source>
</reference>
<evidence type="ECO:0000256" key="3">
    <source>
        <dbReference type="ARBA" id="ARBA00022833"/>
    </source>
</evidence>
<feature type="domain" description="RING-type" evidence="6">
    <location>
        <begin position="103"/>
        <end position="144"/>
    </location>
</feature>
<dbReference type="PANTHER" id="PTHR23041">
    <property type="entry name" value="RING FINGER DOMAIN-CONTAINING"/>
    <property type="match status" value="1"/>
</dbReference>
<keyword evidence="2 4" id="KW-0863">Zinc-finger</keyword>
<dbReference type="GO" id="GO:0045944">
    <property type="term" value="P:positive regulation of transcription by RNA polymerase II"/>
    <property type="evidence" value="ECO:0007669"/>
    <property type="project" value="TreeGrafter"/>
</dbReference>
<dbReference type="PANTHER" id="PTHR23041:SF78">
    <property type="entry name" value="E3 UBIQUITIN-PROTEIN LIGASE RNF4"/>
    <property type="match status" value="1"/>
</dbReference>
<dbReference type="OMA" id="DSVVVSX"/>
<dbReference type="InterPro" id="IPR013083">
    <property type="entry name" value="Znf_RING/FYVE/PHD"/>
</dbReference>
<evidence type="ECO:0000256" key="5">
    <source>
        <dbReference type="SAM" id="MobiDB-lite"/>
    </source>
</evidence>
<dbReference type="GO" id="GO:0008270">
    <property type="term" value="F:zinc ion binding"/>
    <property type="evidence" value="ECO:0007669"/>
    <property type="project" value="UniProtKB-KW"/>
</dbReference>
<dbReference type="InterPro" id="IPR017907">
    <property type="entry name" value="Znf_RING_CS"/>
</dbReference>
<dbReference type="EMBL" id="JH992997">
    <property type="protein sequence ID" value="EKX45903.1"/>
    <property type="molecule type" value="Genomic_DNA"/>
</dbReference>
<evidence type="ECO:0000259" key="6">
    <source>
        <dbReference type="PROSITE" id="PS50089"/>
    </source>
</evidence>
<feature type="region of interest" description="Disordered" evidence="5">
    <location>
        <begin position="68"/>
        <end position="97"/>
    </location>
</feature>
<keyword evidence="3" id="KW-0862">Zinc</keyword>
<dbReference type="Proteomes" id="UP000011087">
    <property type="component" value="Unassembled WGS sequence"/>
</dbReference>
<dbReference type="RefSeq" id="XP_005832883.1">
    <property type="nucleotide sequence ID" value="XM_005832826.1"/>
</dbReference>
<dbReference type="InterPro" id="IPR001841">
    <property type="entry name" value="Znf_RING"/>
</dbReference>
<dbReference type="eggNOG" id="KOG0320">
    <property type="taxonomic scope" value="Eukaryota"/>
</dbReference>
<dbReference type="KEGG" id="gtt:GUITHDRAFT_108355"/>
<dbReference type="PaxDb" id="55529-EKX45903"/>
<gene>
    <name evidence="7" type="ORF">GUITHDRAFT_108355</name>
</gene>
<dbReference type="PROSITE" id="PS00518">
    <property type="entry name" value="ZF_RING_1"/>
    <property type="match status" value="1"/>
</dbReference>
<name>L1JBJ3_GUITC</name>
<dbReference type="InterPro" id="IPR047134">
    <property type="entry name" value="RNF4"/>
</dbReference>
<dbReference type="Gene3D" id="3.30.40.10">
    <property type="entry name" value="Zinc/RING finger domain, C3HC4 (zinc finger)"/>
    <property type="match status" value="1"/>
</dbReference>
<dbReference type="AlphaFoldDB" id="L1JBJ3"/>
<dbReference type="GeneID" id="17302501"/>
<dbReference type="Pfam" id="PF00097">
    <property type="entry name" value="zf-C3HC4"/>
    <property type="match status" value="1"/>
</dbReference>
<protein>
    <recommendedName>
        <fullName evidence="6">RING-type domain-containing protein</fullName>
    </recommendedName>
</protein>
<evidence type="ECO:0000313" key="7">
    <source>
        <dbReference type="EMBL" id="EKX45903.1"/>
    </source>
</evidence>
<evidence type="ECO:0000313" key="9">
    <source>
        <dbReference type="Proteomes" id="UP000011087"/>
    </source>
</evidence>
<proteinExistence type="predicted"/>
<dbReference type="PROSITE" id="PS50089">
    <property type="entry name" value="ZF_RING_2"/>
    <property type="match status" value="1"/>
</dbReference>
<dbReference type="SUPFAM" id="SSF57850">
    <property type="entry name" value="RING/U-box"/>
    <property type="match status" value="1"/>
</dbReference>
<dbReference type="SMART" id="SM00184">
    <property type="entry name" value="RING"/>
    <property type="match status" value="1"/>
</dbReference>
<evidence type="ECO:0000256" key="4">
    <source>
        <dbReference type="PROSITE-ProRule" id="PRU00175"/>
    </source>
</evidence>
<dbReference type="InterPro" id="IPR018957">
    <property type="entry name" value="Znf_C3HC4_RING-type"/>
</dbReference>